<sequence length="170" mass="18439">MQLYSVSSRLLRCTTKVAGFLFRLGPYLQASTIRYPRVSQKSLTLLILANSNYTSSPEVLTWHTLVPCEKSQWGKLQARAGGSSSLCAWGFKATTHHVPPKEDDLHKAPITAACTASSKRSLNDLLFLEGLASDAPVESASVSSYSTNSELSGQGYKAAFLTPLSCQMFS</sequence>
<dbReference type="AlphaFoldDB" id="A0A2T7NCP9"/>
<dbReference type="Proteomes" id="UP000245119">
    <property type="component" value="Linkage Group LG14"/>
</dbReference>
<evidence type="ECO:0000313" key="2">
    <source>
        <dbReference type="Proteomes" id="UP000245119"/>
    </source>
</evidence>
<comment type="caution">
    <text evidence="1">The sequence shown here is derived from an EMBL/GenBank/DDBJ whole genome shotgun (WGS) entry which is preliminary data.</text>
</comment>
<evidence type="ECO:0000313" key="1">
    <source>
        <dbReference type="EMBL" id="PVD18950.1"/>
    </source>
</evidence>
<gene>
    <name evidence="1" type="ORF">C0Q70_21509</name>
</gene>
<organism evidence="1 2">
    <name type="scientific">Pomacea canaliculata</name>
    <name type="common">Golden apple snail</name>
    <dbReference type="NCBI Taxonomy" id="400727"/>
    <lineage>
        <taxon>Eukaryota</taxon>
        <taxon>Metazoa</taxon>
        <taxon>Spiralia</taxon>
        <taxon>Lophotrochozoa</taxon>
        <taxon>Mollusca</taxon>
        <taxon>Gastropoda</taxon>
        <taxon>Caenogastropoda</taxon>
        <taxon>Architaenioglossa</taxon>
        <taxon>Ampullarioidea</taxon>
        <taxon>Ampullariidae</taxon>
        <taxon>Pomacea</taxon>
    </lineage>
</organism>
<dbReference type="EMBL" id="PZQS01000014">
    <property type="protein sequence ID" value="PVD18950.1"/>
    <property type="molecule type" value="Genomic_DNA"/>
</dbReference>
<name>A0A2T7NCP9_POMCA</name>
<accession>A0A2T7NCP9</accession>
<reference evidence="1 2" key="1">
    <citation type="submission" date="2018-04" db="EMBL/GenBank/DDBJ databases">
        <title>The genome of golden apple snail Pomacea canaliculata provides insight into stress tolerance and invasive adaptation.</title>
        <authorList>
            <person name="Liu C."/>
            <person name="Liu B."/>
            <person name="Ren Y."/>
            <person name="Zhang Y."/>
            <person name="Wang H."/>
            <person name="Li S."/>
            <person name="Jiang F."/>
            <person name="Yin L."/>
            <person name="Zhang G."/>
            <person name="Qian W."/>
            <person name="Fan W."/>
        </authorList>
    </citation>
    <scope>NUCLEOTIDE SEQUENCE [LARGE SCALE GENOMIC DNA]</scope>
    <source>
        <strain evidence="1">SZHN2017</strain>
        <tissue evidence="1">Muscle</tissue>
    </source>
</reference>
<proteinExistence type="predicted"/>
<keyword evidence="2" id="KW-1185">Reference proteome</keyword>
<protein>
    <submittedName>
        <fullName evidence="1">Uncharacterized protein</fullName>
    </submittedName>
</protein>